<protein>
    <submittedName>
        <fullName evidence="4">Protein no-on-transient A</fullName>
    </submittedName>
</protein>
<evidence type="ECO:0000256" key="1">
    <source>
        <dbReference type="SAM" id="MobiDB-lite"/>
    </source>
</evidence>
<dbReference type="eggNOG" id="ENOG502T93M">
    <property type="taxonomic scope" value="Eukaryota"/>
</dbReference>
<feature type="region of interest" description="Disordered" evidence="1">
    <location>
        <begin position="86"/>
        <end position="109"/>
    </location>
</feature>
<feature type="compositionally biased region" description="Basic residues" evidence="1">
    <location>
        <begin position="191"/>
        <end position="222"/>
    </location>
</feature>
<dbReference type="VEuPathDB" id="VectorBase:MDOMA2_007383"/>
<feature type="compositionally biased region" description="Gly residues" evidence="1">
    <location>
        <begin position="298"/>
        <end position="314"/>
    </location>
</feature>
<dbReference type="KEGG" id="mde:101891527"/>
<dbReference type="GeneID" id="101891527"/>
<feature type="region of interest" description="Disordered" evidence="1">
    <location>
        <begin position="295"/>
        <end position="314"/>
    </location>
</feature>
<dbReference type="VEuPathDB" id="VectorBase:MDOA010478"/>
<evidence type="ECO:0000313" key="4">
    <source>
        <dbReference type="RefSeq" id="XP_005183376.2"/>
    </source>
</evidence>
<dbReference type="OrthoDB" id="8048439at2759"/>
<feature type="compositionally biased region" description="Gly residues" evidence="1">
    <location>
        <begin position="152"/>
        <end position="179"/>
    </location>
</feature>
<dbReference type="Proteomes" id="UP001652621">
    <property type="component" value="Unplaced"/>
</dbReference>
<keyword evidence="3" id="KW-1185">Reference proteome</keyword>
<feature type="region of interest" description="Disordered" evidence="1">
    <location>
        <begin position="152"/>
        <end position="241"/>
    </location>
</feature>
<proteinExistence type="predicted"/>
<evidence type="ECO:0000313" key="3">
    <source>
        <dbReference type="Proteomes" id="UP001652621"/>
    </source>
</evidence>
<dbReference type="RefSeq" id="XP_005183376.2">
    <property type="nucleotide sequence ID" value="XM_005183319.3"/>
</dbReference>
<reference evidence="4" key="2">
    <citation type="submission" date="2025-04" db="UniProtKB">
        <authorList>
            <consortium name="RefSeq"/>
        </authorList>
    </citation>
    <scope>IDENTIFICATION</scope>
    <source>
        <strain evidence="4">Aabys</strain>
    </source>
</reference>
<evidence type="ECO:0000313" key="2">
    <source>
        <dbReference type="EnsemblMetazoa" id="MDOA010478-PA"/>
    </source>
</evidence>
<sequence>MYNCKFGLLIKIHRNALKIAMIYMTVVCLRAADGRPQDFFESVAMGAVQMAGQAAEMMSNGGALKNDNGFEIPFAKVHSKQEAGFGEAIRQQRVSDSSEEDRRRRKRSLSLSNELALESLYELEALMPLPHHHRSKRAPCFSWGGTGTGGGTGGGTVGGGAGNGGGGTGGGTGGGGGGDGIDDDVFDIERRRRQMAARRRKAAQQRKKSRTTGKKTTRKTKKGIVGGEDDAGVVSTASRRKRQTEIEDLGDNMNKSGKDISQHAQQFAETVRSAWESFANSMNQIAQKVKQAFAGNTSGAGGSGGDGGGETGEI</sequence>
<name>A0A1I8N182_MUSDO</name>
<organism evidence="2">
    <name type="scientific">Musca domestica</name>
    <name type="common">House fly</name>
    <dbReference type="NCBI Taxonomy" id="7370"/>
    <lineage>
        <taxon>Eukaryota</taxon>
        <taxon>Metazoa</taxon>
        <taxon>Ecdysozoa</taxon>
        <taxon>Arthropoda</taxon>
        <taxon>Hexapoda</taxon>
        <taxon>Insecta</taxon>
        <taxon>Pterygota</taxon>
        <taxon>Neoptera</taxon>
        <taxon>Endopterygota</taxon>
        <taxon>Diptera</taxon>
        <taxon>Brachycera</taxon>
        <taxon>Muscomorpha</taxon>
        <taxon>Muscoidea</taxon>
        <taxon>Muscidae</taxon>
        <taxon>Musca</taxon>
    </lineage>
</organism>
<reference evidence="2" key="1">
    <citation type="submission" date="2020-05" db="UniProtKB">
        <authorList>
            <consortium name="EnsemblMetazoa"/>
        </authorList>
    </citation>
    <scope>IDENTIFICATION</scope>
    <source>
        <strain evidence="2">Aabys</strain>
    </source>
</reference>
<dbReference type="AlphaFoldDB" id="A0A1I8N182"/>
<dbReference type="EnsemblMetazoa" id="MDOA010478-RA">
    <property type="protein sequence ID" value="MDOA010478-PA"/>
    <property type="gene ID" value="MDOA010478"/>
</dbReference>
<accession>A0A1I8N182</accession>
<gene>
    <name evidence="2" type="primary">101891527</name>
    <name evidence="4" type="synonym">LOC101891527</name>
</gene>